<evidence type="ECO:0000256" key="1">
    <source>
        <dbReference type="SAM" id="MobiDB-lite"/>
    </source>
</evidence>
<feature type="region of interest" description="Disordered" evidence="1">
    <location>
        <begin position="16"/>
        <end position="39"/>
    </location>
</feature>
<organism evidence="2">
    <name type="scientific">uncultured Thermomicrobiales bacterium</name>
    <dbReference type="NCBI Taxonomy" id="1645740"/>
    <lineage>
        <taxon>Bacteria</taxon>
        <taxon>Pseudomonadati</taxon>
        <taxon>Thermomicrobiota</taxon>
        <taxon>Thermomicrobia</taxon>
        <taxon>Thermomicrobiales</taxon>
        <taxon>environmental samples</taxon>
    </lineage>
</organism>
<protein>
    <submittedName>
        <fullName evidence="2">Uncharacterized protein</fullName>
    </submittedName>
</protein>
<evidence type="ECO:0000313" key="2">
    <source>
        <dbReference type="EMBL" id="CAA9553654.1"/>
    </source>
</evidence>
<dbReference type="EMBL" id="CADCWI010000064">
    <property type="protein sequence ID" value="CAA9553654.1"/>
    <property type="molecule type" value="Genomic_DNA"/>
</dbReference>
<feature type="non-terminal residue" evidence="2">
    <location>
        <position position="1"/>
    </location>
</feature>
<gene>
    <name evidence="2" type="ORF">AVDCRST_MAG43-1271</name>
</gene>
<proteinExistence type="predicted"/>
<feature type="compositionally biased region" description="Polar residues" evidence="1">
    <location>
        <begin position="20"/>
        <end position="29"/>
    </location>
</feature>
<sequence length="39" mass="4077">DVGRCIQCPRASSYAERGADNTNAGSLSRSGVRAIPQLV</sequence>
<accession>A0A6J4UP68</accession>
<reference evidence="2" key="1">
    <citation type="submission" date="2020-02" db="EMBL/GenBank/DDBJ databases">
        <authorList>
            <person name="Meier V. D."/>
        </authorList>
    </citation>
    <scope>NUCLEOTIDE SEQUENCE</scope>
    <source>
        <strain evidence="2">AVDCRST_MAG43</strain>
    </source>
</reference>
<name>A0A6J4UP68_9BACT</name>
<dbReference type="AlphaFoldDB" id="A0A6J4UP68"/>
<feature type="non-terminal residue" evidence="2">
    <location>
        <position position="39"/>
    </location>
</feature>